<dbReference type="Proteomes" id="UP001307705">
    <property type="component" value="Unassembled WGS sequence"/>
</dbReference>
<reference evidence="1 2" key="1">
    <citation type="submission" date="2023-08" db="EMBL/GenBank/DDBJ databases">
        <title>Draft genome sequence of Algoriphagus taiwanensis.</title>
        <authorList>
            <person name="Takatani N."/>
            <person name="Hosokawa M."/>
            <person name="Sawabe T."/>
        </authorList>
    </citation>
    <scope>NUCLEOTIDE SEQUENCE [LARGE SCALE GENOMIC DNA]</scope>
    <source>
        <strain evidence="1 2">JCM 19755</strain>
    </source>
</reference>
<evidence type="ECO:0000313" key="1">
    <source>
        <dbReference type="EMBL" id="GMQ33752.1"/>
    </source>
</evidence>
<name>A0ABQ6Q0P3_9BACT</name>
<sequence>MLEKLKKASEIKSQLTGKKNLFLTVFLKNENL</sequence>
<keyword evidence="2" id="KW-1185">Reference proteome</keyword>
<gene>
    <name evidence="1" type="ORF">Ataiwa_20240</name>
</gene>
<organism evidence="1 2">
    <name type="scientific">Algoriphagus taiwanensis</name>
    <dbReference type="NCBI Taxonomy" id="1445656"/>
    <lineage>
        <taxon>Bacteria</taxon>
        <taxon>Pseudomonadati</taxon>
        <taxon>Bacteroidota</taxon>
        <taxon>Cytophagia</taxon>
        <taxon>Cytophagales</taxon>
        <taxon>Cyclobacteriaceae</taxon>
        <taxon>Algoriphagus</taxon>
    </lineage>
</organism>
<accession>A0ABQ6Q0P3</accession>
<proteinExistence type="predicted"/>
<comment type="caution">
    <text evidence="1">The sequence shown here is derived from an EMBL/GenBank/DDBJ whole genome shotgun (WGS) entry which is preliminary data.</text>
</comment>
<evidence type="ECO:0000313" key="2">
    <source>
        <dbReference type="Proteomes" id="UP001307705"/>
    </source>
</evidence>
<dbReference type="EMBL" id="BTPE01000006">
    <property type="protein sequence ID" value="GMQ33752.1"/>
    <property type="molecule type" value="Genomic_DNA"/>
</dbReference>
<protein>
    <submittedName>
        <fullName evidence="1">Uncharacterized protein</fullName>
    </submittedName>
</protein>